<evidence type="ECO:0000313" key="5">
    <source>
        <dbReference type="EnsemblMetazoa" id="PPA27796.1"/>
    </source>
</evidence>
<feature type="region of interest" description="Disordered" evidence="2">
    <location>
        <begin position="1"/>
        <end position="59"/>
    </location>
</feature>
<feature type="disulfide bond" evidence="1">
    <location>
        <begin position="112"/>
        <end position="121"/>
    </location>
</feature>
<keyword evidence="1" id="KW-0245">EGF-like domain</keyword>
<dbReference type="InterPro" id="IPR000742">
    <property type="entry name" value="EGF"/>
</dbReference>
<evidence type="ECO:0000259" key="4">
    <source>
        <dbReference type="PROSITE" id="PS50026"/>
    </source>
</evidence>
<evidence type="ECO:0000256" key="1">
    <source>
        <dbReference type="PROSITE-ProRule" id="PRU00076"/>
    </source>
</evidence>
<feature type="domain" description="EGF-like" evidence="4">
    <location>
        <begin position="152"/>
        <end position="186"/>
    </location>
</feature>
<feature type="compositionally biased region" description="Low complexity" evidence="2">
    <location>
        <begin position="7"/>
        <end position="25"/>
    </location>
</feature>
<dbReference type="OrthoDB" id="10266706at2759"/>
<gene>
    <name evidence="5" type="primary">WBGene00117350</name>
</gene>
<reference evidence="5" key="2">
    <citation type="submission" date="2022-06" db="UniProtKB">
        <authorList>
            <consortium name="EnsemblMetazoa"/>
        </authorList>
    </citation>
    <scope>IDENTIFICATION</scope>
    <source>
        <strain evidence="5">PS312</strain>
    </source>
</reference>
<feature type="transmembrane region" description="Helical" evidence="3">
    <location>
        <begin position="194"/>
        <end position="213"/>
    </location>
</feature>
<feature type="region of interest" description="Disordered" evidence="2">
    <location>
        <begin position="308"/>
        <end position="355"/>
    </location>
</feature>
<dbReference type="Proteomes" id="UP000005239">
    <property type="component" value="Unassembled WGS sequence"/>
</dbReference>
<evidence type="ECO:0000313" key="6">
    <source>
        <dbReference type="Proteomes" id="UP000005239"/>
    </source>
</evidence>
<evidence type="ECO:0000256" key="2">
    <source>
        <dbReference type="SAM" id="MobiDB-lite"/>
    </source>
</evidence>
<keyword evidence="6" id="KW-1185">Reference proteome</keyword>
<keyword evidence="1" id="KW-1015">Disulfide bond</keyword>
<dbReference type="Gene3D" id="2.10.25.10">
    <property type="entry name" value="Laminin"/>
    <property type="match status" value="1"/>
</dbReference>
<name>A0A8R1YNJ9_PRIPA</name>
<dbReference type="PROSITE" id="PS50026">
    <property type="entry name" value="EGF_3"/>
    <property type="match status" value="2"/>
</dbReference>
<dbReference type="PROSITE" id="PS00022">
    <property type="entry name" value="EGF_1"/>
    <property type="match status" value="2"/>
</dbReference>
<organism evidence="5 6">
    <name type="scientific">Pristionchus pacificus</name>
    <name type="common">Parasitic nematode worm</name>
    <dbReference type="NCBI Taxonomy" id="54126"/>
    <lineage>
        <taxon>Eukaryota</taxon>
        <taxon>Metazoa</taxon>
        <taxon>Ecdysozoa</taxon>
        <taxon>Nematoda</taxon>
        <taxon>Chromadorea</taxon>
        <taxon>Rhabditida</taxon>
        <taxon>Rhabditina</taxon>
        <taxon>Diplogasteromorpha</taxon>
        <taxon>Diplogasteroidea</taxon>
        <taxon>Neodiplogasteridae</taxon>
        <taxon>Pristionchus</taxon>
    </lineage>
</organism>
<feature type="disulfide bond" evidence="1">
    <location>
        <begin position="176"/>
        <end position="185"/>
    </location>
</feature>
<comment type="caution">
    <text evidence="1">Lacks conserved residue(s) required for the propagation of feature annotation.</text>
</comment>
<accession>A0A8R1YNJ9</accession>
<proteinExistence type="predicted"/>
<feature type="compositionally biased region" description="Basic and acidic residues" evidence="2">
    <location>
        <begin position="238"/>
        <end position="254"/>
    </location>
</feature>
<keyword evidence="3" id="KW-1133">Transmembrane helix</keyword>
<dbReference type="EnsemblMetazoa" id="PPA27796.1">
    <property type="protein sequence ID" value="PPA27796.1"/>
    <property type="gene ID" value="WBGene00117350"/>
</dbReference>
<keyword evidence="3" id="KW-0472">Membrane</keyword>
<sequence>SRMDVGATVAPPAAPAATVAAPATTNKTTVPLARPDPSAKRPFESVVPASENNDGKPKTEEASFMNQIIEGGKTALNDVAKSFTQFIDDMKPTKLECLNGGVLSRNEKECECKMTWTGKRCETMVCFNGGKVIEIGPEKAKVCRCYPEEFISGPHCDTITCQNGGMALADASGCDCNTIYTGKFCESNIFITNAHIGIPALVLFIFLCCCFLCRMDLCPRRPPPSSSTRNASHTRRGHSADRRRQPQGGFRHEQPPLLQPQFPMTAAVAAAAGGSGGGGGAYVIRLDTIPTFNPQMIGGVPIEEGKILEPPPPYDEALNARCTFEPPRYQEQPPEGSQVRGMNGDEGRERRSTPR</sequence>
<evidence type="ECO:0000256" key="3">
    <source>
        <dbReference type="SAM" id="Phobius"/>
    </source>
</evidence>
<reference evidence="6" key="1">
    <citation type="journal article" date="2008" name="Nat. Genet.">
        <title>The Pristionchus pacificus genome provides a unique perspective on nematode lifestyle and parasitism.</title>
        <authorList>
            <person name="Dieterich C."/>
            <person name="Clifton S.W."/>
            <person name="Schuster L.N."/>
            <person name="Chinwalla A."/>
            <person name="Delehaunty K."/>
            <person name="Dinkelacker I."/>
            <person name="Fulton L."/>
            <person name="Fulton R."/>
            <person name="Godfrey J."/>
            <person name="Minx P."/>
            <person name="Mitreva M."/>
            <person name="Roeseler W."/>
            <person name="Tian H."/>
            <person name="Witte H."/>
            <person name="Yang S.P."/>
            <person name="Wilson R.K."/>
            <person name="Sommer R.J."/>
        </authorList>
    </citation>
    <scope>NUCLEOTIDE SEQUENCE [LARGE SCALE GENOMIC DNA]</scope>
    <source>
        <strain evidence="6">PS312</strain>
    </source>
</reference>
<keyword evidence="3" id="KW-0812">Transmembrane</keyword>
<feature type="domain" description="EGF-like" evidence="4">
    <location>
        <begin position="89"/>
        <end position="122"/>
    </location>
</feature>
<feature type="compositionally biased region" description="Basic and acidic residues" evidence="2">
    <location>
        <begin position="343"/>
        <end position="355"/>
    </location>
</feature>
<feature type="region of interest" description="Disordered" evidence="2">
    <location>
        <begin position="222"/>
        <end position="257"/>
    </location>
</feature>
<dbReference type="AlphaFoldDB" id="A0A8R1YNJ9"/>
<protein>
    <recommendedName>
        <fullName evidence="4">EGF-like domain-containing protein</fullName>
    </recommendedName>
</protein>